<keyword evidence="4" id="KW-1185">Reference proteome</keyword>
<feature type="transmembrane region" description="Helical" evidence="2">
    <location>
        <begin position="365"/>
        <end position="388"/>
    </location>
</feature>
<organism evidence="3 4">
    <name type="scientific">Catenuloplanes indicus</name>
    <dbReference type="NCBI Taxonomy" id="137267"/>
    <lineage>
        <taxon>Bacteria</taxon>
        <taxon>Bacillati</taxon>
        <taxon>Actinomycetota</taxon>
        <taxon>Actinomycetes</taxon>
        <taxon>Micromonosporales</taxon>
        <taxon>Micromonosporaceae</taxon>
        <taxon>Catenuloplanes</taxon>
    </lineage>
</organism>
<evidence type="ECO:0000256" key="2">
    <source>
        <dbReference type="SAM" id="Phobius"/>
    </source>
</evidence>
<feature type="transmembrane region" description="Helical" evidence="2">
    <location>
        <begin position="128"/>
        <end position="146"/>
    </location>
</feature>
<dbReference type="RefSeq" id="WP_307237916.1">
    <property type="nucleotide sequence ID" value="NZ_JAUSUZ010000001.1"/>
</dbReference>
<feature type="transmembrane region" description="Helical" evidence="2">
    <location>
        <begin position="204"/>
        <end position="223"/>
    </location>
</feature>
<feature type="compositionally biased region" description="Low complexity" evidence="1">
    <location>
        <begin position="288"/>
        <end position="301"/>
    </location>
</feature>
<name>A0AAE3VX15_9ACTN</name>
<feature type="transmembrane region" description="Helical" evidence="2">
    <location>
        <begin position="333"/>
        <end position="359"/>
    </location>
</feature>
<evidence type="ECO:0008006" key="5">
    <source>
        <dbReference type="Google" id="ProtNLM"/>
    </source>
</evidence>
<comment type="caution">
    <text evidence="3">The sequence shown here is derived from an EMBL/GenBank/DDBJ whole genome shotgun (WGS) entry which is preliminary data.</text>
</comment>
<keyword evidence="2" id="KW-0472">Membrane</keyword>
<feature type="transmembrane region" description="Helical" evidence="2">
    <location>
        <begin position="75"/>
        <end position="96"/>
    </location>
</feature>
<sequence>MRILALLVVVLGSAARIVRWLADQPLWLDEQMIAINIRDRGFAGLATDLAHDQSAPIGWLWLQRVVYLALGDGGLALRLVPLLFGVGTLVLAYWAGRRLLGPAGTLALVTLLAVNGSLIRYATELKQYSADAFTVLSLLVLAVAAVRRPASARRAWLFWGTAAVTGLFSTAAIMATPGIALVVLVVAVRGTGWLATARRHAVGVVLWTVSLGAHYLLALRYALGDDTLAALNARLGFPPDGLVPTARWLLARPLTLAGDPIGVPWWLGVAFWLLALAGAIAAALPPRGTTPAPGPTATGTPGSPPDAPAASGSGSAGSAGSAGFAGWRRGERWVLGLLLAAPVVTAFGAAAVHAVPLYGRFAVQLLPPLFLAVAIATDVIASVLTAAVRSRAGLRRSAVRPSAPRPPGPRPAAPRRFADAVRALLAAAGAVVLAALAVFAVAPAAVAAARPAPLTNGVDDRAAIAALTAAYRPGDLVVVTPSSWPAVEWYAGATTFGRVLLLHTTCMRSGPVLEQVAPDYARVLVYLGMQAGGTPGEAKVATMLARHGTVTGPERFGAGALYTLTPGPAAPGPVAAVPLTKDDCLKVIAVNG</sequence>
<feature type="transmembrane region" description="Helical" evidence="2">
    <location>
        <begin position="103"/>
        <end position="122"/>
    </location>
</feature>
<evidence type="ECO:0000256" key="1">
    <source>
        <dbReference type="SAM" id="MobiDB-lite"/>
    </source>
</evidence>
<feature type="transmembrane region" description="Helical" evidence="2">
    <location>
        <begin position="423"/>
        <end position="446"/>
    </location>
</feature>
<feature type="transmembrane region" description="Helical" evidence="2">
    <location>
        <begin position="263"/>
        <end position="284"/>
    </location>
</feature>
<protein>
    <recommendedName>
        <fullName evidence="5">Glycosyltransferase RgtA/B/C/D-like domain-containing protein</fullName>
    </recommendedName>
</protein>
<keyword evidence="2" id="KW-1133">Transmembrane helix</keyword>
<gene>
    <name evidence="3" type="ORF">J2S42_002060</name>
</gene>
<reference evidence="3 4" key="1">
    <citation type="submission" date="2023-07" db="EMBL/GenBank/DDBJ databases">
        <title>Sequencing the genomes of 1000 actinobacteria strains.</title>
        <authorList>
            <person name="Klenk H.-P."/>
        </authorList>
    </citation>
    <scope>NUCLEOTIDE SEQUENCE [LARGE SCALE GENOMIC DNA]</scope>
    <source>
        <strain evidence="3 4">DSM 44709</strain>
    </source>
</reference>
<dbReference type="EMBL" id="JAUSUZ010000001">
    <property type="protein sequence ID" value="MDQ0365391.1"/>
    <property type="molecule type" value="Genomic_DNA"/>
</dbReference>
<dbReference type="AlphaFoldDB" id="A0AAE3VX15"/>
<evidence type="ECO:0000313" key="4">
    <source>
        <dbReference type="Proteomes" id="UP001240236"/>
    </source>
</evidence>
<accession>A0AAE3VX15</accession>
<proteinExistence type="predicted"/>
<dbReference type="Proteomes" id="UP001240236">
    <property type="component" value="Unassembled WGS sequence"/>
</dbReference>
<evidence type="ECO:0000313" key="3">
    <source>
        <dbReference type="EMBL" id="MDQ0365391.1"/>
    </source>
</evidence>
<keyword evidence="2" id="KW-0812">Transmembrane</keyword>
<feature type="region of interest" description="Disordered" evidence="1">
    <location>
        <begin position="288"/>
        <end position="315"/>
    </location>
</feature>